<evidence type="ECO:0000313" key="1">
    <source>
        <dbReference type="EMBL" id="OHT08059.1"/>
    </source>
</evidence>
<dbReference type="Gene3D" id="3.80.10.10">
    <property type="entry name" value="Ribonuclease Inhibitor"/>
    <property type="match status" value="1"/>
</dbReference>
<dbReference type="VEuPathDB" id="TrichDB:TRFO_23600"/>
<sequence>MELSDQFLCVIPASEKIIEYCWLQQILPKGEHRKVFLIVTEFNIHLFLDSTDQPNLLACHPYKFLTGLDYIDEVTFRINFGSFGIYTFVDTKPSKILETIYEAASQTLPASKYPKFNRKIQINVKPNINQLLEQRYRAHLAWKHIFPTQFSLQRLRQYIKTKPIIIDLGIVEDLGIDVLTFLESTDVQPLFQTIVIPTRQNTSFYDILEKFIPFYSNISSLIINEPIDQGVFHFLNHMTQFPTISIKKIQFNNCLITPNLIESLTLFFQKHKVAFHLVNCEVLQSEQQLYSIIQSTTNLNEFSASSVWFNENFKLQSAHNLTSLSLRGCCIYIHDLLSTLSEKTPFLEYLDLSRNVCTRDFSSLVSLPPKLTQIYLNQVQWTPSNFYYVFKAACSLETSLTLSMASGYFLQRKNAFEEFYSMFDMGESNLYAFYWNNNSIRSVLLMFLMRCQNLMFLSIAGCKIKRHVSKTLHRLIEGHKTLMTVDLHGTQKATYTAFLPKFFSWMKKSRNIRRLDISKNSLDALCLSRLAELVTINTKLKQLMITDLDIDDYSSFQPLVEALKERKHVIYVKFPENDLKKLKDKGLITNELINEIRYLFRPPVSPPDQDCYEQWKKLIDQEYQEWPKIDLAKKPITIDAVKFETIDTIENSLSSRNRKFLNENMKLDLFDIPKMTDDDIIVIKEFEQNHSIEALRKNLELSLQCYSTYL</sequence>
<dbReference type="SUPFAM" id="SSF52047">
    <property type="entry name" value="RNI-like"/>
    <property type="match status" value="1"/>
</dbReference>
<dbReference type="PANTHER" id="PTHR24112:SF64">
    <property type="entry name" value="CHROMOSOME UNDETERMINED SCAFFOLD_46, WHOLE GENOME SHOTGUN SEQUENCE"/>
    <property type="match status" value="1"/>
</dbReference>
<comment type="caution">
    <text evidence="1">The sequence shown here is derived from an EMBL/GenBank/DDBJ whole genome shotgun (WGS) entry which is preliminary data.</text>
</comment>
<gene>
    <name evidence="1" type="ORF">TRFO_23600</name>
</gene>
<dbReference type="RefSeq" id="XP_068361195.1">
    <property type="nucleotide sequence ID" value="XM_068503248.1"/>
</dbReference>
<accession>A0A1J4KA06</accession>
<dbReference type="InterPro" id="IPR051279">
    <property type="entry name" value="PP1-Reg/Actin-Interact_Protein"/>
</dbReference>
<proteinExistence type="predicted"/>
<dbReference type="Proteomes" id="UP000179807">
    <property type="component" value="Unassembled WGS sequence"/>
</dbReference>
<dbReference type="EMBL" id="MLAK01000679">
    <property type="protein sequence ID" value="OHT08059.1"/>
    <property type="molecule type" value="Genomic_DNA"/>
</dbReference>
<organism evidence="1 2">
    <name type="scientific">Tritrichomonas foetus</name>
    <dbReference type="NCBI Taxonomy" id="1144522"/>
    <lineage>
        <taxon>Eukaryota</taxon>
        <taxon>Metamonada</taxon>
        <taxon>Parabasalia</taxon>
        <taxon>Tritrichomonadida</taxon>
        <taxon>Tritrichomonadidae</taxon>
        <taxon>Tritrichomonas</taxon>
    </lineage>
</organism>
<dbReference type="InterPro" id="IPR032675">
    <property type="entry name" value="LRR_dom_sf"/>
</dbReference>
<keyword evidence="2" id="KW-1185">Reference proteome</keyword>
<dbReference type="GO" id="GO:0005886">
    <property type="term" value="C:plasma membrane"/>
    <property type="evidence" value="ECO:0007669"/>
    <property type="project" value="TreeGrafter"/>
</dbReference>
<dbReference type="GeneID" id="94837952"/>
<dbReference type="GO" id="GO:0016477">
    <property type="term" value="P:cell migration"/>
    <property type="evidence" value="ECO:0007669"/>
    <property type="project" value="TreeGrafter"/>
</dbReference>
<protein>
    <recommendedName>
        <fullName evidence="3">Leucine Rich Repeat family protein</fullName>
    </recommendedName>
</protein>
<reference evidence="1" key="1">
    <citation type="submission" date="2016-10" db="EMBL/GenBank/DDBJ databases">
        <authorList>
            <person name="Benchimol M."/>
            <person name="Almeida L.G."/>
            <person name="Vasconcelos A.T."/>
            <person name="Perreira-Neves A."/>
            <person name="Rosa I.A."/>
            <person name="Tasca T."/>
            <person name="Bogo M.R."/>
            <person name="de Souza W."/>
        </authorList>
    </citation>
    <scope>NUCLEOTIDE SEQUENCE [LARGE SCALE GENOMIC DNA]</scope>
    <source>
        <strain evidence="1">K</strain>
    </source>
</reference>
<dbReference type="PANTHER" id="PTHR24112">
    <property type="entry name" value="LEUCINE-RICH REPEAT, ISOFORM F-RELATED"/>
    <property type="match status" value="1"/>
</dbReference>
<name>A0A1J4KA06_9EUKA</name>
<evidence type="ECO:0000313" key="2">
    <source>
        <dbReference type="Proteomes" id="UP000179807"/>
    </source>
</evidence>
<dbReference type="GO" id="GO:0034315">
    <property type="term" value="P:regulation of Arp2/3 complex-mediated actin nucleation"/>
    <property type="evidence" value="ECO:0007669"/>
    <property type="project" value="TreeGrafter"/>
</dbReference>
<dbReference type="AlphaFoldDB" id="A0A1J4KA06"/>
<evidence type="ECO:0008006" key="3">
    <source>
        <dbReference type="Google" id="ProtNLM"/>
    </source>
</evidence>
<dbReference type="GO" id="GO:0030027">
    <property type="term" value="C:lamellipodium"/>
    <property type="evidence" value="ECO:0007669"/>
    <property type="project" value="TreeGrafter"/>
</dbReference>